<dbReference type="EMBL" id="BMQA01000078">
    <property type="protein sequence ID" value="GGJ64068.1"/>
    <property type="molecule type" value="Genomic_DNA"/>
</dbReference>
<protein>
    <recommendedName>
        <fullName evidence="1">Tn3 transposase DDE domain-containing protein</fullName>
    </recommendedName>
</protein>
<dbReference type="InterPro" id="IPR002513">
    <property type="entry name" value="Tn3_Tnp_DDE_dom"/>
</dbReference>
<dbReference type="Proteomes" id="UP000657574">
    <property type="component" value="Unassembled WGS sequence"/>
</dbReference>
<reference evidence="2" key="2">
    <citation type="submission" date="2020-09" db="EMBL/GenBank/DDBJ databases">
        <authorList>
            <person name="Sun Q."/>
            <person name="Ohkuma M."/>
        </authorList>
    </citation>
    <scope>NUCLEOTIDE SEQUENCE</scope>
    <source>
        <strain evidence="2">JCM 3086</strain>
    </source>
</reference>
<evidence type="ECO:0000313" key="2">
    <source>
        <dbReference type="EMBL" id="GGJ64068.1"/>
    </source>
</evidence>
<dbReference type="GO" id="GO:0006313">
    <property type="term" value="P:DNA transposition"/>
    <property type="evidence" value="ECO:0007669"/>
    <property type="project" value="InterPro"/>
</dbReference>
<feature type="domain" description="Tn3 transposase DDE" evidence="1">
    <location>
        <begin position="5"/>
        <end position="74"/>
    </location>
</feature>
<proteinExistence type="predicted"/>
<sequence>MQTGDYGPLEVLARNKVNLTQVTTHWPDLLRVTDSLVFGQIRAYDLLRMFGRESRPTPLGQAFAEYGRIAETLHRSTTPSDGR</sequence>
<gene>
    <name evidence="2" type="ORF">GCM10010121_088380</name>
</gene>
<dbReference type="AlphaFoldDB" id="A0A917P6S2"/>
<name>A0A917P6S2_9ACTN</name>
<evidence type="ECO:0000259" key="1">
    <source>
        <dbReference type="Pfam" id="PF01526"/>
    </source>
</evidence>
<keyword evidence="3" id="KW-1185">Reference proteome</keyword>
<comment type="caution">
    <text evidence="2">The sequence shown here is derived from an EMBL/GenBank/DDBJ whole genome shotgun (WGS) entry which is preliminary data.</text>
</comment>
<dbReference type="GO" id="GO:0004803">
    <property type="term" value="F:transposase activity"/>
    <property type="evidence" value="ECO:0007669"/>
    <property type="project" value="InterPro"/>
</dbReference>
<dbReference type="Pfam" id="PF01526">
    <property type="entry name" value="DDE_Tnp_Tn3"/>
    <property type="match status" value="1"/>
</dbReference>
<organism evidence="2 3">
    <name type="scientific">Streptomyces brasiliensis</name>
    <dbReference type="NCBI Taxonomy" id="1954"/>
    <lineage>
        <taxon>Bacteria</taxon>
        <taxon>Bacillati</taxon>
        <taxon>Actinomycetota</taxon>
        <taxon>Actinomycetes</taxon>
        <taxon>Kitasatosporales</taxon>
        <taxon>Streptomycetaceae</taxon>
        <taxon>Streptomyces</taxon>
    </lineage>
</organism>
<reference evidence="2" key="1">
    <citation type="journal article" date="2014" name="Int. J. Syst. Evol. Microbiol.">
        <title>Complete genome sequence of Corynebacterium casei LMG S-19264T (=DSM 44701T), isolated from a smear-ripened cheese.</title>
        <authorList>
            <consortium name="US DOE Joint Genome Institute (JGI-PGF)"/>
            <person name="Walter F."/>
            <person name="Albersmeier A."/>
            <person name="Kalinowski J."/>
            <person name="Ruckert C."/>
        </authorList>
    </citation>
    <scope>NUCLEOTIDE SEQUENCE</scope>
    <source>
        <strain evidence="2">JCM 3086</strain>
    </source>
</reference>
<accession>A0A917P6S2</accession>
<evidence type="ECO:0000313" key="3">
    <source>
        <dbReference type="Proteomes" id="UP000657574"/>
    </source>
</evidence>